<dbReference type="AlphaFoldDB" id="A0A7T4R0E2"/>
<dbReference type="Pfam" id="PF00364">
    <property type="entry name" value="Biotin_lipoyl"/>
    <property type="match status" value="1"/>
</dbReference>
<dbReference type="Proteomes" id="UP000596063">
    <property type="component" value="Chromosome"/>
</dbReference>
<sequence length="78" mass="8352">MIELRIPLDWWSGEQEGVLTAWHVDDGQPVRAGDVIADIGVEKAQMEMEASSSGTLVHKVGEGEVLAAGQLIGIIEPD</sequence>
<dbReference type="PROSITE" id="PS00189">
    <property type="entry name" value="LIPOYL"/>
    <property type="match status" value="1"/>
</dbReference>
<dbReference type="InterPro" id="IPR000089">
    <property type="entry name" value="Biotin_lipoyl"/>
</dbReference>
<accession>A0A7T4R0E2</accession>
<dbReference type="PROSITE" id="PS50968">
    <property type="entry name" value="BIOTINYL_LIPOYL"/>
    <property type="match status" value="1"/>
</dbReference>
<dbReference type="RefSeq" id="WP_198569517.1">
    <property type="nucleotide sequence ID" value="NZ_CP066167.1"/>
</dbReference>
<evidence type="ECO:0000256" key="1">
    <source>
        <dbReference type="ARBA" id="ARBA00001938"/>
    </source>
</evidence>
<dbReference type="SUPFAM" id="SSF51230">
    <property type="entry name" value="Single hybrid motif"/>
    <property type="match status" value="1"/>
</dbReference>
<evidence type="ECO:0000313" key="5">
    <source>
        <dbReference type="Proteomes" id="UP000596063"/>
    </source>
</evidence>
<dbReference type="InterPro" id="IPR003016">
    <property type="entry name" value="2-oxoA_DH_lipoyl-BS"/>
</dbReference>
<gene>
    <name evidence="4" type="ORF">I6N98_17015</name>
</gene>
<dbReference type="InterPro" id="IPR011053">
    <property type="entry name" value="Single_hybrid_motif"/>
</dbReference>
<name>A0A7T4R0E2_9GAMM</name>
<dbReference type="CDD" id="cd06849">
    <property type="entry name" value="lipoyl_domain"/>
    <property type="match status" value="1"/>
</dbReference>
<dbReference type="EMBL" id="CP066167">
    <property type="protein sequence ID" value="QQD18019.1"/>
    <property type="molecule type" value="Genomic_DNA"/>
</dbReference>
<protein>
    <submittedName>
        <fullName evidence="4">Lipoyl domain-containing protein</fullName>
    </submittedName>
</protein>
<reference evidence="4 5" key="1">
    <citation type="submission" date="2020-12" db="EMBL/GenBank/DDBJ databases">
        <authorList>
            <person name="Shan Y."/>
        </authorList>
    </citation>
    <scope>NUCLEOTIDE SEQUENCE [LARGE SCALE GENOMIC DNA]</scope>
    <source>
        <strain evidence="5">csc3.9</strain>
    </source>
</reference>
<dbReference type="Gene3D" id="2.40.50.100">
    <property type="match status" value="1"/>
</dbReference>
<evidence type="ECO:0000313" key="4">
    <source>
        <dbReference type="EMBL" id="QQD18019.1"/>
    </source>
</evidence>
<keyword evidence="2" id="KW-0450">Lipoyl</keyword>
<proteinExistence type="predicted"/>
<evidence type="ECO:0000256" key="2">
    <source>
        <dbReference type="ARBA" id="ARBA00022823"/>
    </source>
</evidence>
<organism evidence="4 5">
    <name type="scientific">Spongiibacter nanhainus</name>
    <dbReference type="NCBI Taxonomy" id="2794344"/>
    <lineage>
        <taxon>Bacteria</taxon>
        <taxon>Pseudomonadati</taxon>
        <taxon>Pseudomonadota</taxon>
        <taxon>Gammaproteobacteria</taxon>
        <taxon>Cellvibrionales</taxon>
        <taxon>Spongiibacteraceae</taxon>
        <taxon>Spongiibacter</taxon>
    </lineage>
</organism>
<feature type="domain" description="Lipoyl-binding" evidence="3">
    <location>
        <begin position="1"/>
        <end position="76"/>
    </location>
</feature>
<dbReference type="KEGG" id="snan:I6N98_17015"/>
<keyword evidence="5" id="KW-1185">Reference proteome</keyword>
<evidence type="ECO:0000259" key="3">
    <source>
        <dbReference type="PROSITE" id="PS50968"/>
    </source>
</evidence>
<comment type="cofactor">
    <cofactor evidence="1">
        <name>(R)-lipoate</name>
        <dbReference type="ChEBI" id="CHEBI:83088"/>
    </cofactor>
</comment>